<dbReference type="HOGENOM" id="CLU_1015838_0_0_1"/>
<evidence type="ECO:0000313" key="2">
    <source>
        <dbReference type="Proteomes" id="UP000053593"/>
    </source>
</evidence>
<reference evidence="1 2" key="1">
    <citation type="submission" date="2014-04" db="EMBL/GenBank/DDBJ databases">
        <title>Evolutionary Origins and Diversification of the Mycorrhizal Mutualists.</title>
        <authorList>
            <consortium name="DOE Joint Genome Institute"/>
            <consortium name="Mycorrhizal Genomics Consortium"/>
            <person name="Kohler A."/>
            <person name="Kuo A."/>
            <person name="Nagy L.G."/>
            <person name="Floudas D."/>
            <person name="Copeland A."/>
            <person name="Barry K.W."/>
            <person name="Cichocki N."/>
            <person name="Veneault-Fourrey C."/>
            <person name="LaButti K."/>
            <person name="Lindquist E.A."/>
            <person name="Lipzen A."/>
            <person name="Lundell T."/>
            <person name="Morin E."/>
            <person name="Murat C."/>
            <person name="Riley R."/>
            <person name="Ohm R."/>
            <person name="Sun H."/>
            <person name="Tunlid A."/>
            <person name="Henrissat B."/>
            <person name="Grigoriev I.V."/>
            <person name="Hibbett D.S."/>
            <person name="Martin F."/>
        </authorList>
    </citation>
    <scope>NUCLEOTIDE SEQUENCE [LARGE SCALE GENOMIC DNA]</scope>
    <source>
        <strain evidence="1 2">FD-317 M1</strain>
    </source>
</reference>
<name>A0A0D0BXA8_9AGAR</name>
<organism evidence="1 2">
    <name type="scientific">Collybiopsis luxurians FD-317 M1</name>
    <dbReference type="NCBI Taxonomy" id="944289"/>
    <lineage>
        <taxon>Eukaryota</taxon>
        <taxon>Fungi</taxon>
        <taxon>Dikarya</taxon>
        <taxon>Basidiomycota</taxon>
        <taxon>Agaricomycotina</taxon>
        <taxon>Agaricomycetes</taxon>
        <taxon>Agaricomycetidae</taxon>
        <taxon>Agaricales</taxon>
        <taxon>Marasmiineae</taxon>
        <taxon>Omphalotaceae</taxon>
        <taxon>Collybiopsis</taxon>
        <taxon>Collybiopsis luxurians</taxon>
    </lineage>
</organism>
<gene>
    <name evidence="1" type="ORF">GYMLUDRAFT_253253</name>
</gene>
<dbReference type="Proteomes" id="UP000053593">
    <property type="component" value="Unassembled WGS sequence"/>
</dbReference>
<dbReference type="AlphaFoldDB" id="A0A0D0BXA8"/>
<keyword evidence="2" id="KW-1185">Reference proteome</keyword>
<protein>
    <submittedName>
        <fullName evidence="1">Uncharacterized protein</fullName>
    </submittedName>
</protein>
<accession>A0A0D0BXA8</accession>
<sequence>MALSSKARLRSLRPDHAKPVHHSLLVSKAVRFKLLLIRSVISVSIPANTQVHASSTSTSRTNSNFPVPYLPNMRSLDDVGYVSGLRSGPNELYFSSSSRIGIDSSKYYKPIYGRKFHPCAVRGRLVGLYEFCWQIAIASVSGSTVERCCIFLLVISNRLRCAPRCRQTIFLAMLGFDCAPTTIPLNSPAACSLSAYFETPICALCSRDKDSHVFLMQGSFGKLLPRRLGRNVYLGHSSQFQHPKMTYCTATCAHSSPVRPQPPLTMTTRTSTLL</sequence>
<proteinExistence type="predicted"/>
<evidence type="ECO:0000313" key="1">
    <source>
        <dbReference type="EMBL" id="KIK50127.1"/>
    </source>
</evidence>
<dbReference type="EMBL" id="KN834929">
    <property type="protein sequence ID" value="KIK50127.1"/>
    <property type="molecule type" value="Genomic_DNA"/>
</dbReference>